<protein>
    <submittedName>
        <fullName evidence="2">Uncharacterized protein</fullName>
    </submittedName>
</protein>
<dbReference type="EMBL" id="KV426720">
    <property type="protein sequence ID" value="KZV78931.1"/>
    <property type="molecule type" value="Genomic_DNA"/>
</dbReference>
<proteinExistence type="predicted"/>
<evidence type="ECO:0000256" key="1">
    <source>
        <dbReference type="SAM" id="MobiDB-lite"/>
    </source>
</evidence>
<dbReference type="AlphaFoldDB" id="A0A166NA89"/>
<keyword evidence="3" id="KW-1185">Reference proteome</keyword>
<name>A0A166NA89_EXIGL</name>
<reference evidence="2 3" key="1">
    <citation type="journal article" date="2016" name="Mol. Biol. Evol.">
        <title>Comparative Genomics of Early-Diverging Mushroom-Forming Fungi Provides Insights into the Origins of Lignocellulose Decay Capabilities.</title>
        <authorList>
            <person name="Nagy L.G."/>
            <person name="Riley R."/>
            <person name="Tritt A."/>
            <person name="Adam C."/>
            <person name="Daum C."/>
            <person name="Floudas D."/>
            <person name="Sun H."/>
            <person name="Yadav J.S."/>
            <person name="Pangilinan J."/>
            <person name="Larsson K.H."/>
            <person name="Matsuura K."/>
            <person name="Barry K."/>
            <person name="Labutti K."/>
            <person name="Kuo R."/>
            <person name="Ohm R.A."/>
            <person name="Bhattacharya S.S."/>
            <person name="Shirouzu T."/>
            <person name="Yoshinaga Y."/>
            <person name="Martin F.M."/>
            <person name="Grigoriev I.V."/>
            <person name="Hibbett D.S."/>
        </authorList>
    </citation>
    <scope>NUCLEOTIDE SEQUENCE [LARGE SCALE GENOMIC DNA]</scope>
    <source>
        <strain evidence="2 3">HHB12029</strain>
    </source>
</reference>
<accession>A0A166NA89</accession>
<evidence type="ECO:0000313" key="2">
    <source>
        <dbReference type="EMBL" id="KZV78931.1"/>
    </source>
</evidence>
<dbReference type="Proteomes" id="UP000077266">
    <property type="component" value="Unassembled WGS sequence"/>
</dbReference>
<organism evidence="2 3">
    <name type="scientific">Exidia glandulosa HHB12029</name>
    <dbReference type="NCBI Taxonomy" id="1314781"/>
    <lineage>
        <taxon>Eukaryota</taxon>
        <taxon>Fungi</taxon>
        <taxon>Dikarya</taxon>
        <taxon>Basidiomycota</taxon>
        <taxon>Agaricomycotina</taxon>
        <taxon>Agaricomycetes</taxon>
        <taxon>Auriculariales</taxon>
        <taxon>Exidiaceae</taxon>
        <taxon>Exidia</taxon>
    </lineage>
</organism>
<evidence type="ECO:0000313" key="3">
    <source>
        <dbReference type="Proteomes" id="UP000077266"/>
    </source>
</evidence>
<dbReference type="InParanoid" id="A0A166NA89"/>
<feature type="region of interest" description="Disordered" evidence="1">
    <location>
        <begin position="19"/>
        <end position="50"/>
    </location>
</feature>
<gene>
    <name evidence="2" type="ORF">EXIGLDRAFT_783047</name>
</gene>
<sequence length="124" mass="13627">MTYHLYSWETAYLQRPTSHITERANSDTVDSTDGVAKPGNTESAIGPPTTAIHTANDTLAAREQRATSLAPLSLRLCKARTNGKPRGWTGWVEGDKPTPRFPINSYKLLVLECGIESVETVKLE</sequence>